<feature type="region of interest" description="Disordered" evidence="3">
    <location>
        <begin position="52"/>
        <end position="78"/>
    </location>
</feature>
<dbReference type="PROSITE" id="PS50118">
    <property type="entry name" value="HMG_BOX_2"/>
    <property type="match status" value="1"/>
</dbReference>
<feature type="compositionally biased region" description="Basic and acidic residues" evidence="3">
    <location>
        <begin position="52"/>
        <end position="68"/>
    </location>
</feature>
<dbReference type="InterPro" id="IPR050342">
    <property type="entry name" value="HMGB"/>
</dbReference>
<evidence type="ECO:0000313" key="5">
    <source>
        <dbReference type="EMBL" id="KAF2491097.1"/>
    </source>
</evidence>
<dbReference type="SMART" id="SM00398">
    <property type="entry name" value="HMG"/>
    <property type="match status" value="1"/>
</dbReference>
<keyword evidence="6" id="KW-1185">Reference proteome</keyword>
<evidence type="ECO:0000256" key="2">
    <source>
        <dbReference type="PROSITE-ProRule" id="PRU00267"/>
    </source>
</evidence>
<keyword evidence="1 2" id="KW-0238">DNA-binding</keyword>
<dbReference type="InterPro" id="IPR036910">
    <property type="entry name" value="HMG_box_dom_sf"/>
</dbReference>
<reference evidence="5" key="1">
    <citation type="journal article" date="2020" name="Stud. Mycol.">
        <title>101 Dothideomycetes genomes: a test case for predicting lifestyles and emergence of pathogens.</title>
        <authorList>
            <person name="Haridas S."/>
            <person name="Albert R."/>
            <person name="Binder M."/>
            <person name="Bloem J."/>
            <person name="Labutti K."/>
            <person name="Salamov A."/>
            <person name="Andreopoulos B."/>
            <person name="Baker S."/>
            <person name="Barry K."/>
            <person name="Bills G."/>
            <person name="Bluhm B."/>
            <person name="Cannon C."/>
            <person name="Castanera R."/>
            <person name="Culley D."/>
            <person name="Daum C."/>
            <person name="Ezra D."/>
            <person name="Gonzalez J."/>
            <person name="Henrissat B."/>
            <person name="Kuo A."/>
            <person name="Liang C."/>
            <person name="Lipzen A."/>
            <person name="Lutzoni F."/>
            <person name="Magnuson J."/>
            <person name="Mondo S."/>
            <person name="Nolan M."/>
            <person name="Ohm R."/>
            <person name="Pangilinan J."/>
            <person name="Park H.-J."/>
            <person name="Ramirez L."/>
            <person name="Alfaro M."/>
            <person name="Sun H."/>
            <person name="Tritt A."/>
            <person name="Yoshinaga Y."/>
            <person name="Zwiers L.-H."/>
            <person name="Turgeon B."/>
            <person name="Goodwin S."/>
            <person name="Spatafora J."/>
            <person name="Crous P."/>
            <person name="Grigoriev I."/>
        </authorList>
    </citation>
    <scope>NUCLEOTIDE SEQUENCE</scope>
    <source>
        <strain evidence="5">CBS 269.34</strain>
    </source>
</reference>
<dbReference type="PANTHER" id="PTHR48112">
    <property type="entry name" value="HIGH MOBILITY GROUP PROTEIN DSP1"/>
    <property type="match status" value="1"/>
</dbReference>
<accession>A0A6A6QI10</accession>
<dbReference type="SUPFAM" id="SSF47095">
    <property type="entry name" value="HMG-box"/>
    <property type="match status" value="1"/>
</dbReference>
<dbReference type="OrthoDB" id="1919336at2759"/>
<dbReference type="InterPro" id="IPR009071">
    <property type="entry name" value="HMG_box_dom"/>
</dbReference>
<dbReference type="Gene3D" id="1.10.30.10">
    <property type="entry name" value="High mobility group box domain"/>
    <property type="match status" value="1"/>
</dbReference>
<dbReference type="Pfam" id="PF00505">
    <property type="entry name" value="HMG_box"/>
    <property type="match status" value="1"/>
</dbReference>
<evidence type="ECO:0000259" key="4">
    <source>
        <dbReference type="PROSITE" id="PS50118"/>
    </source>
</evidence>
<dbReference type="AlphaFoldDB" id="A0A6A6QI10"/>
<keyword evidence="2" id="KW-0539">Nucleus</keyword>
<name>A0A6A6QI10_9PEZI</name>
<gene>
    <name evidence="5" type="ORF">BU16DRAFT_530667</name>
</gene>
<feature type="DNA-binding region" description="HMG box" evidence="2">
    <location>
        <begin position="3"/>
        <end position="71"/>
    </location>
</feature>
<feature type="domain" description="HMG box" evidence="4">
    <location>
        <begin position="3"/>
        <end position="71"/>
    </location>
</feature>
<dbReference type="GO" id="GO:0003677">
    <property type="term" value="F:DNA binding"/>
    <property type="evidence" value="ECO:0007669"/>
    <property type="project" value="UniProtKB-UniRule"/>
</dbReference>
<dbReference type="PANTHER" id="PTHR48112:SF22">
    <property type="entry name" value="MITOCHONDRIAL TRANSCRIPTION FACTOR A, ISOFORM B"/>
    <property type="match status" value="1"/>
</dbReference>
<dbReference type="EMBL" id="MU004196">
    <property type="protein sequence ID" value="KAF2491097.1"/>
    <property type="molecule type" value="Genomic_DNA"/>
</dbReference>
<proteinExistence type="predicted"/>
<dbReference type="Proteomes" id="UP000799750">
    <property type="component" value="Unassembled WGS sequence"/>
</dbReference>
<dbReference type="PRINTS" id="PR00886">
    <property type="entry name" value="HIGHMOBLTY12"/>
</dbReference>
<protein>
    <submittedName>
        <fullName evidence="5">High mobility group box</fullName>
    </submittedName>
</protein>
<evidence type="ECO:0000313" key="6">
    <source>
        <dbReference type="Proteomes" id="UP000799750"/>
    </source>
</evidence>
<evidence type="ECO:0000256" key="3">
    <source>
        <dbReference type="SAM" id="MobiDB-lite"/>
    </source>
</evidence>
<evidence type="ECO:0000256" key="1">
    <source>
        <dbReference type="ARBA" id="ARBA00023125"/>
    </source>
</evidence>
<sequence>MPIARPQSAYSLFVKNNKEEVKNEHPNATSGDIAKALTAKWKALENVEKEPYIRGAAEDKARYEDERASQGGDESEED</sequence>
<organism evidence="5 6">
    <name type="scientific">Lophium mytilinum</name>
    <dbReference type="NCBI Taxonomy" id="390894"/>
    <lineage>
        <taxon>Eukaryota</taxon>
        <taxon>Fungi</taxon>
        <taxon>Dikarya</taxon>
        <taxon>Ascomycota</taxon>
        <taxon>Pezizomycotina</taxon>
        <taxon>Dothideomycetes</taxon>
        <taxon>Pleosporomycetidae</taxon>
        <taxon>Mytilinidiales</taxon>
        <taxon>Mytilinidiaceae</taxon>
        <taxon>Lophium</taxon>
    </lineage>
</organism>
<dbReference type="GO" id="GO:0005634">
    <property type="term" value="C:nucleus"/>
    <property type="evidence" value="ECO:0007669"/>
    <property type="project" value="UniProtKB-UniRule"/>
</dbReference>